<dbReference type="OrthoDB" id="2130169at2759"/>
<dbReference type="PANTHER" id="PTHR48079">
    <property type="entry name" value="PROTEIN YEEZ"/>
    <property type="match status" value="1"/>
</dbReference>
<dbReference type="InterPro" id="IPR008030">
    <property type="entry name" value="NmrA-like"/>
</dbReference>
<gene>
    <name evidence="3" type="ORF">EURHEDRAFT_458221</name>
</gene>
<dbReference type="STRING" id="1388766.A0A017SAY9"/>
<dbReference type="InterPro" id="IPR001509">
    <property type="entry name" value="Epimerase_deHydtase"/>
</dbReference>
<dbReference type="GO" id="GO:0004029">
    <property type="term" value="F:aldehyde dehydrogenase (NAD+) activity"/>
    <property type="evidence" value="ECO:0007669"/>
    <property type="project" value="TreeGrafter"/>
</dbReference>
<dbReference type="InterPro" id="IPR036291">
    <property type="entry name" value="NAD(P)-bd_dom_sf"/>
</dbReference>
<feature type="domain" description="NAD-dependent epimerase/dehydratase" evidence="1">
    <location>
        <begin position="153"/>
        <end position="244"/>
    </location>
</feature>
<dbReference type="GO" id="GO:0005737">
    <property type="term" value="C:cytoplasm"/>
    <property type="evidence" value="ECO:0007669"/>
    <property type="project" value="TreeGrafter"/>
</dbReference>
<dbReference type="Proteomes" id="UP000019804">
    <property type="component" value="Unassembled WGS sequence"/>
</dbReference>
<proteinExistence type="predicted"/>
<protein>
    <submittedName>
        <fullName evidence="3">Putative nucleoside-diphosphate-sugar epimerase</fullName>
    </submittedName>
</protein>
<evidence type="ECO:0000259" key="1">
    <source>
        <dbReference type="Pfam" id="PF01370"/>
    </source>
</evidence>
<dbReference type="SUPFAM" id="SSF51735">
    <property type="entry name" value="NAD(P)-binding Rossmann-fold domains"/>
    <property type="match status" value="1"/>
</dbReference>
<feature type="domain" description="NmrA-like" evidence="2">
    <location>
        <begin position="4"/>
        <end position="91"/>
    </location>
</feature>
<dbReference type="Pfam" id="PF05368">
    <property type="entry name" value="NmrA"/>
    <property type="match status" value="1"/>
</dbReference>
<evidence type="ECO:0000313" key="3">
    <source>
        <dbReference type="EMBL" id="EYE94198.1"/>
    </source>
</evidence>
<dbReference type="PANTHER" id="PTHR48079:SF7">
    <property type="entry name" value="NAD(P)-BINDING DOMAIN-CONTAINING PROTEIN-RELATED"/>
    <property type="match status" value="1"/>
</dbReference>
<organism evidence="3 4">
    <name type="scientific">Aspergillus ruber (strain CBS 135680)</name>
    <dbReference type="NCBI Taxonomy" id="1388766"/>
    <lineage>
        <taxon>Eukaryota</taxon>
        <taxon>Fungi</taxon>
        <taxon>Dikarya</taxon>
        <taxon>Ascomycota</taxon>
        <taxon>Pezizomycotina</taxon>
        <taxon>Eurotiomycetes</taxon>
        <taxon>Eurotiomycetidae</taxon>
        <taxon>Eurotiales</taxon>
        <taxon>Aspergillaceae</taxon>
        <taxon>Aspergillus</taxon>
        <taxon>Aspergillus subgen. Aspergillus</taxon>
    </lineage>
</organism>
<dbReference type="Pfam" id="PF01370">
    <property type="entry name" value="Epimerase"/>
    <property type="match status" value="1"/>
</dbReference>
<evidence type="ECO:0000259" key="2">
    <source>
        <dbReference type="Pfam" id="PF05368"/>
    </source>
</evidence>
<sequence>MAPKVFLTGTTGYIGGDGFYSVHQAHPDWQLSVLVRSKDKAAKLASEYPQVRIVHGDLDSADIIEEEVKNADIVYHFADCDHVASAEAIAKGASHHTPQNPVWWIHTSGTGILTVEDFRTNTWGIERSKEYNDWDGVSELLNLPDDALHRNVDKIVIEASKNNPDSIKTAIVCPPTIYGPGRGPGNQKSVQAYWLTGAVLQRKKGLLVGQGTNIWHQVHVQDLSKVYLSLGEAAATGGAPATWNDAGYYFAENGSFVWGDIEREVAKVAHEKGLISSPDVESIPDAQVTELNQFGLYAWGSTSRGHAIRARKLLGWTPEKPKLIELIPHIVDVEAKGLGLQ</sequence>
<accession>A0A017SAY9</accession>
<reference evidence="4" key="1">
    <citation type="journal article" date="2014" name="Nat. Commun.">
        <title>Genomic adaptations of the halophilic Dead Sea filamentous fungus Eurotium rubrum.</title>
        <authorList>
            <person name="Kis-Papo T."/>
            <person name="Weig A.R."/>
            <person name="Riley R."/>
            <person name="Persoh D."/>
            <person name="Salamov A."/>
            <person name="Sun H."/>
            <person name="Lipzen A."/>
            <person name="Wasser S.P."/>
            <person name="Rambold G."/>
            <person name="Grigoriev I.V."/>
            <person name="Nevo E."/>
        </authorList>
    </citation>
    <scope>NUCLEOTIDE SEQUENCE [LARGE SCALE GENOMIC DNA]</scope>
    <source>
        <strain evidence="4">CBS 135680</strain>
    </source>
</reference>
<dbReference type="EMBL" id="KK088427">
    <property type="protein sequence ID" value="EYE94198.1"/>
    <property type="molecule type" value="Genomic_DNA"/>
</dbReference>
<name>A0A017SAY9_ASPRC</name>
<dbReference type="Gene3D" id="3.40.50.720">
    <property type="entry name" value="NAD(P)-binding Rossmann-like Domain"/>
    <property type="match status" value="2"/>
</dbReference>
<keyword evidence="4" id="KW-1185">Reference proteome</keyword>
<dbReference type="HOGENOM" id="CLU_007383_12_2_1"/>
<dbReference type="AlphaFoldDB" id="A0A017SAY9"/>
<evidence type="ECO:0000313" key="4">
    <source>
        <dbReference type="Proteomes" id="UP000019804"/>
    </source>
</evidence>
<dbReference type="InterPro" id="IPR051783">
    <property type="entry name" value="NAD(P)-dependent_oxidoreduct"/>
</dbReference>
<dbReference type="RefSeq" id="XP_040637886.1">
    <property type="nucleotide sequence ID" value="XM_040784485.1"/>
</dbReference>
<dbReference type="GeneID" id="63699609"/>